<dbReference type="PANTHER" id="PTHR23044">
    <property type="entry name" value="3'-5' EXONUCLEASE ERI1-RELATED"/>
    <property type="match status" value="1"/>
</dbReference>
<dbReference type="CDD" id="cd06133">
    <property type="entry name" value="ERI-1_3'hExo_like"/>
    <property type="match status" value="1"/>
</dbReference>
<dbReference type="Pfam" id="PF00929">
    <property type="entry name" value="RNase_T"/>
    <property type="match status" value="1"/>
</dbReference>
<keyword evidence="3" id="KW-0378">Hydrolase</keyword>
<comment type="caution">
    <text evidence="6">The sequence shown here is derived from an EMBL/GenBank/DDBJ whole genome shotgun (WGS) entry which is preliminary data.</text>
</comment>
<dbReference type="InterPro" id="IPR013520">
    <property type="entry name" value="Ribonucl_H"/>
</dbReference>
<evidence type="ECO:0000256" key="4">
    <source>
        <dbReference type="ARBA" id="ARBA00022839"/>
    </source>
</evidence>
<protein>
    <submittedName>
        <fullName evidence="6">Sporulation inhibitor KapD</fullName>
    </submittedName>
</protein>
<dbReference type="Proteomes" id="UP000027778">
    <property type="component" value="Unassembled WGS sequence"/>
</dbReference>
<keyword evidence="7" id="KW-1185">Reference proteome</keyword>
<feature type="domain" description="Exonuclease" evidence="5">
    <location>
        <begin position="5"/>
        <end position="182"/>
    </location>
</feature>
<dbReference type="InterPro" id="IPR012337">
    <property type="entry name" value="RNaseH-like_sf"/>
</dbReference>
<dbReference type="SMART" id="SM00479">
    <property type="entry name" value="EXOIII"/>
    <property type="match status" value="1"/>
</dbReference>
<sequence length="207" mass="23624">MDEQQFLFLDFEFTMPQNRKKPKGFFPEIIEVGLVSVVNCVVEDTYSSYVRPETFLSLTDRCKKFLGIKQEAVDGGISFLELVEKLVQYEKKCQPTIVTWGNMDMKVLKNNCETAGVAFPFSGQCRDLSLEYKRFFGERNQTGLWKAIEAYGKVGTGKHHCALDDAMTTYNIFKLVEKDKEYLVKPAPPTLGELVDFSKVLKKVSTQ</sequence>
<dbReference type="GO" id="GO:0003676">
    <property type="term" value="F:nucleic acid binding"/>
    <property type="evidence" value="ECO:0007669"/>
    <property type="project" value="InterPro"/>
</dbReference>
<evidence type="ECO:0000259" key="5">
    <source>
        <dbReference type="SMART" id="SM00479"/>
    </source>
</evidence>
<comment type="function">
    <text evidence="1">Involved in the transposition of the insertion sequence.</text>
</comment>
<dbReference type="eggNOG" id="COG5018">
    <property type="taxonomic scope" value="Bacteria"/>
</dbReference>
<dbReference type="STRING" id="574375.AZF08_08410"/>
<organism evidence="6 7">
    <name type="scientific">Bacillus gaemokensis</name>
    <dbReference type="NCBI Taxonomy" id="574375"/>
    <lineage>
        <taxon>Bacteria</taxon>
        <taxon>Bacillati</taxon>
        <taxon>Bacillota</taxon>
        <taxon>Bacilli</taxon>
        <taxon>Bacillales</taxon>
        <taxon>Bacillaceae</taxon>
        <taxon>Bacillus</taxon>
        <taxon>Bacillus cereus group</taxon>
    </lineage>
</organism>
<evidence type="ECO:0000313" key="6">
    <source>
        <dbReference type="EMBL" id="KEK25141.1"/>
    </source>
</evidence>
<dbReference type="NCBIfam" id="NF005838">
    <property type="entry name" value="PRK07748.1"/>
    <property type="match status" value="1"/>
</dbReference>
<dbReference type="AlphaFoldDB" id="A0A073KF50"/>
<dbReference type="InterPro" id="IPR047201">
    <property type="entry name" value="ERI-1_3'hExo-like"/>
</dbReference>
<evidence type="ECO:0000256" key="2">
    <source>
        <dbReference type="ARBA" id="ARBA00022722"/>
    </source>
</evidence>
<proteinExistence type="predicted"/>
<dbReference type="Gene3D" id="3.30.420.10">
    <property type="entry name" value="Ribonuclease H-like superfamily/Ribonuclease H"/>
    <property type="match status" value="1"/>
</dbReference>
<dbReference type="PANTHER" id="PTHR23044:SF61">
    <property type="entry name" value="3'-5' EXORIBONUCLEASE 1-RELATED"/>
    <property type="match status" value="1"/>
</dbReference>
<accession>A0A073KF50</accession>
<dbReference type="SUPFAM" id="SSF53098">
    <property type="entry name" value="Ribonuclease H-like"/>
    <property type="match status" value="1"/>
</dbReference>
<gene>
    <name evidence="6" type="ORF">BAGA_10895</name>
</gene>
<dbReference type="EMBL" id="JOTM01000002">
    <property type="protein sequence ID" value="KEK25141.1"/>
    <property type="molecule type" value="Genomic_DNA"/>
</dbReference>
<dbReference type="InterPro" id="IPR036397">
    <property type="entry name" value="RNaseH_sf"/>
</dbReference>
<dbReference type="InterPro" id="IPR051274">
    <property type="entry name" value="3-5_Exoribonuclease"/>
</dbReference>
<evidence type="ECO:0000256" key="1">
    <source>
        <dbReference type="ARBA" id="ARBA00002286"/>
    </source>
</evidence>
<reference evidence="6 7" key="1">
    <citation type="submission" date="2014-06" db="EMBL/GenBank/DDBJ databases">
        <title>Draft genome sequence of Bacillus gaemokensis JCM 15801 (MCCC 1A00707).</title>
        <authorList>
            <person name="Lai Q."/>
            <person name="Liu Y."/>
            <person name="Shao Z."/>
        </authorList>
    </citation>
    <scope>NUCLEOTIDE SEQUENCE [LARGE SCALE GENOMIC DNA]</scope>
    <source>
        <strain evidence="6 7">JCM 15801</strain>
    </source>
</reference>
<dbReference type="OrthoDB" id="159416at2"/>
<dbReference type="GO" id="GO:0000175">
    <property type="term" value="F:3'-5'-RNA exonuclease activity"/>
    <property type="evidence" value="ECO:0007669"/>
    <property type="project" value="InterPro"/>
</dbReference>
<keyword evidence="4" id="KW-0269">Exonuclease</keyword>
<keyword evidence="2" id="KW-0540">Nuclease</keyword>
<name>A0A073KF50_9BACI</name>
<evidence type="ECO:0000313" key="7">
    <source>
        <dbReference type="Proteomes" id="UP000027778"/>
    </source>
</evidence>
<evidence type="ECO:0000256" key="3">
    <source>
        <dbReference type="ARBA" id="ARBA00022801"/>
    </source>
</evidence>
<dbReference type="RefSeq" id="WP_033672917.1">
    <property type="nucleotide sequence ID" value="NZ_JOTM01000002.1"/>
</dbReference>